<protein>
    <submittedName>
        <fullName evidence="2">Peptidase S1 domain-containing protein</fullName>
    </submittedName>
</protein>
<name>A0AC34G5X7_9BILA</name>
<sequence>MDDKNSCDGDSGGPLISIQGNQHILLGILSFGTDCEALRNNTKPKTAVYTRLDFYQQKLNEIIGWKNENFDGFDFSDL</sequence>
<evidence type="ECO:0000313" key="1">
    <source>
        <dbReference type="Proteomes" id="UP000887579"/>
    </source>
</evidence>
<dbReference type="Proteomes" id="UP000887579">
    <property type="component" value="Unplaced"/>
</dbReference>
<organism evidence="1 2">
    <name type="scientific">Panagrolaimus sp. ES5</name>
    <dbReference type="NCBI Taxonomy" id="591445"/>
    <lineage>
        <taxon>Eukaryota</taxon>
        <taxon>Metazoa</taxon>
        <taxon>Ecdysozoa</taxon>
        <taxon>Nematoda</taxon>
        <taxon>Chromadorea</taxon>
        <taxon>Rhabditida</taxon>
        <taxon>Tylenchina</taxon>
        <taxon>Panagrolaimomorpha</taxon>
        <taxon>Panagrolaimoidea</taxon>
        <taxon>Panagrolaimidae</taxon>
        <taxon>Panagrolaimus</taxon>
    </lineage>
</organism>
<reference evidence="2" key="1">
    <citation type="submission" date="2022-11" db="UniProtKB">
        <authorList>
            <consortium name="WormBaseParasite"/>
        </authorList>
    </citation>
    <scope>IDENTIFICATION</scope>
</reference>
<accession>A0AC34G5X7</accession>
<proteinExistence type="predicted"/>
<evidence type="ECO:0000313" key="2">
    <source>
        <dbReference type="WBParaSite" id="ES5_v2.g24775.t1"/>
    </source>
</evidence>
<dbReference type="WBParaSite" id="ES5_v2.g24775.t1">
    <property type="protein sequence ID" value="ES5_v2.g24775.t1"/>
    <property type="gene ID" value="ES5_v2.g24775"/>
</dbReference>